<evidence type="ECO:0000259" key="5">
    <source>
        <dbReference type="PROSITE" id="PS50931"/>
    </source>
</evidence>
<name>A0ABV8ZNE7_9NEIS</name>
<dbReference type="InterPro" id="IPR036388">
    <property type="entry name" value="WH-like_DNA-bd_sf"/>
</dbReference>
<dbReference type="PANTHER" id="PTHR30537">
    <property type="entry name" value="HTH-TYPE TRANSCRIPTIONAL REGULATOR"/>
    <property type="match status" value="1"/>
</dbReference>
<organism evidence="6 7">
    <name type="scientific">Chromobacterium aquaticum</name>
    <dbReference type="NCBI Taxonomy" id="467180"/>
    <lineage>
        <taxon>Bacteria</taxon>
        <taxon>Pseudomonadati</taxon>
        <taxon>Pseudomonadota</taxon>
        <taxon>Betaproteobacteria</taxon>
        <taxon>Neisseriales</taxon>
        <taxon>Chromobacteriaceae</taxon>
        <taxon>Chromobacterium</taxon>
    </lineage>
</organism>
<dbReference type="InterPro" id="IPR058163">
    <property type="entry name" value="LysR-type_TF_proteobact-type"/>
</dbReference>
<dbReference type="RefSeq" id="WP_231461160.1">
    <property type="nucleotide sequence ID" value="NZ_JAJOHW010000021.1"/>
</dbReference>
<dbReference type="InterPro" id="IPR036390">
    <property type="entry name" value="WH_DNA-bd_sf"/>
</dbReference>
<reference evidence="7" key="1">
    <citation type="journal article" date="2019" name="Int. J. Syst. Evol. Microbiol.">
        <title>The Global Catalogue of Microorganisms (GCM) 10K type strain sequencing project: providing services to taxonomists for standard genome sequencing and annotation.</title>
        <authorList>
            <consortium name="The Broad Institute Genomics Platform"/>
            <consortium name="The Broad Institute Genome Sequencing Center for Infectious Disease"/>
            <person name="Wu L."/>
            <person name="Ma J."/>
        </authorList>
    </citation>
    <scope>NUCLEOTIDE SEQUENCE [LARGE SCALE GENOMIC DNA]</scope>
    <source>
        <strain evidence="7">CGMCC 4.7608</strain>
    </source>
</reference>
<evidence type="ECO:0000313" key="6">
    <source>
        <dbReference type="EMBL" id="MFC4489217.1"/>
    </source>
</evidence>
<sequence>METIEPSSELALAFLAVVEAGSITAAAAAMHSSKSQISKQLSRLERELGVQLLYRSTRRLTLTEAGARYLEYCRQLRELLRQSTAAMRELREEASGRVRMTVPAMFGGAFMAELLLAFHQQYPAVRLELDISPALLDLEADGYDLAIRSAPQLAPSLVARCLFHTRDWIVAADSLLQRHGAPQRPADLAALPCVIHAGQRAGAHWLFTQGGKVEEVAARHWLQISDYSLNERLAEAGAGFARLPDFVAAGAVSAGRLHRVLADYDTPGAAVYLVYPNKKPQPAKVRVLIDFIVDCFAGRDV</sequence>
<dbReference type="PANTHER" id="PTHR30537:SF10">
    <property type="entry name" value="TRANSCRIPTIONAL REGULATOR-RELATED"/>
    <property type="match status" value="1"/>
</dbReference>
<dbReference type="PROSITE" id="PS50931">
    <property type="entry name" value="HTH_LYSR"/>
    <property type="match status" value="1"/>
</dbReference>
<accession>A0ABV8ZNE7</accession>
<dbReference type="SUPFAM" id="SSF46785">
    <property type="entry name" value="Winged helix' DNA-binding domain"/>
    <property type="match status" value="1"/>
</dbReference>
<keyword evidence="3" id="KW-0238">DNA-binding</keyword>
<proteinExistence type="inferred from homology"/>
<dbReference type="Pfam" id="PF00126">
    <property type="entry name" value="HTH_1"/>
    <property type="match status" value="1"/>
</dbReference>
<keyword evidence="2" id="KW-0805">Transcription regulation</keyword>
<dbReference type="InterPro" id="IPR000847">
    <property type="entry name" value="LysR_HTH_N"/>
</dbReference>
<gene>
    <name evidence="6" type="ORF">ACFO0R_06265</name>
</gene>
<dbReference type="Gene3D" id="1.10.10.10">
    <property type="entry name" value="Winged helix-like DNA-binding domain superfamily/Winged helix DNA-binding domain"/>
    <property type="match status" value="1"/>
</dbReference>
<feature type="domain" description="HTH lysR-type" evidence="5">
    <location>
        <begin position="13"/>
        <end position="63"/>
    </location>
</feature>
<dbReference type="CDD" id="cd08422">
    <property type="entry name" value="PBP2_CrgA_like"/>
    <property type="match status" value="1"/>
</dbReference>
<keyword evidence="4" id="KW-0804">Transcription</keyword>
<protein>
    <submittedName>
        <fullName evidence="6">LysR family transcriptional regulator</fullName>
    </submittedName>
</protein>
<dbReference type="Pfam" id="PF03466">
    <property type="entry name" value="LysR_substrate"/>
    <property type="match status" value="1"/>
</dbReference>
<dbReference type="SUPFAM" id="SSF53850">
    <property type="entry name" value="Periplasmic binding protein-like II"/>
    <property type="match status" value="1"/>
</dbReference>
<comment type="caution">
    <text evidence="6">The sequence shown here is derived from an EMBL/GenBank/DDBJ whole genome shotgun (WGS) entry which is preliminary data.</text>
</comment>
<evidence type="ECO:0000313" key="7">
    <source>
        <dbReference type="Proteomes" id="UP001595999"/>
    </source>
</evidence>
<evidence type="ECO:0000256" key="1">
    <source>
        <dbReference type="ARBA" id="ARBA00009437"/>
    </source>
</evidence>
<evidence type="ECO:0000256" key="4">
    <source>
        <dbReference type="ARBA" id="ARBA00023163"/>
    </source>
</evidence>
<dbReference type="EMBL" id="JBHSEK010000003">
    <property type="protein sequence ID" value="MFC4489217.1"/>
    <property type="molecule type" value="Genomic_DNA"/>
</dbReference>
<dbReference type="InterPro" id="IPR005119">
    <property type="entry name" value="LysR_subst-bd"/>
</dbReference>
<dbReference type="Proteomes" id="UP001595999">
    <property type="component" value="Unassembled WGS sequence"/>
</dbReference>
<keyword evidence="7" id="KW-1185">Reference proteome</keyword>
<evidence type="ECO:0000256" key="3">
    <source>
        <dbReference type="ARBA" id="ARBA00023125"/>
    </source>
</evidence>
<evidence type="ECO:0000256" key="2">
    <source>
        <dbReference type="ARBA" id="ARBA00023015"/>
    </source>
</evidence>
<dbReference type="Gene3D" id="3.40.190.290">
    <property type="match status" value="1"/>
</dbReference>
<comment type="similarity">
    <text evidence="1">Belongs to the LysR transcriptional regulatory family.</text>
</comment>